<dbReference type="PANTHER" id="PTHR48043:SF159">
    <property type="entry name" value="EG:EG0003.4 PROTEIN-RELATED"/>
    <property type="match status" value="1"/>
</dbReference>
<evidence type="ECO:0000313" key="5">
    <source>
        <dbReference type="EMBL" id="KAJ8923419.1"/>
    </source>
</evidence>
<evidence type="ECO:0000256" key="4">
    <source>
        <dbReference type="SAM" id="Phobius"/>
    </source>
</evidence>
<dbReference type="PANTHER" id="PTHR48043">
    <property type="entry name" value="EG:EG0003.4 PROTEIN-RELATED"/>
    <property type="match status" value="1"/>
</dbReference>
<dbReference type="EMBL" id="JANEYG010000005">
    <property type="protein sequence ID" value="KAJ8923419.1"/>
    <property type="molecule type" value="Genomic_DNA"/>
</dbReference>
<comment type="similarity">
    <text evidence="1">Belongs to the UDP-glycosyltransferase family.</text>
</comment>
<dbReference type="GO" id="GO:0008194">
    <property type="term" value="F:UDP-glycosyltransferase activity"/>
    <property type="evidence" value="ECO:0007669"/>
    <property type="project" value="InterPro"/>
</dbReference>
<protein>
    <submittedName>
        <fullName evidence="5">Uncharacterized protein</fullName>
    </submittedName>
</protein>
<feature type="transmembrane region" description="Helical" evidence="4">
    <location>
        <begin position="132"/>
        <end position="156"/>
    </location>
</feature>
<organism evidence="5 6">
    <name type="scientific">Exocentrus adspersus</name>
    <dbReference type="NCBI Taxonomy" id="1586481"/>
    <lineage>
        <taxon>Eukaryota</taxon>
        <taxon>Metazoa</taxon>
        <taxon>Ecdysozoa</taxon>
        <taxon>Arthropoda</taxon>
        <taxon>Hexapoda</taxon>
        <taxon>Insecta</taxon>
        <taxon>Pterygota</taxon>
        <taxon>Neoptera</taxon>
        <taxon>Endopterygota</taxon>
        <taxon>Coleoptera</taxon>
        <taxon>Polyphaga</taxon>
        <taxon>Cucujiformia</taxon>
        <taxon>Chrysomeloidea</taxon>
        <taxon>Cerambycidae</taxon>
        <taxon>Lamiinae</taxon>
        <taxon>Acanthocinini</taxon>
        <taxon>Exocentrus</taxon>
    </lineage>
</organism>
<keyword evidence="2" id="KW-0328">Glycosyltransferase</keyword>
<keyword evidence="4" id="KW-0812">Transmembrane</keyword>
<evidence type="ECO:0000313" key="6">
    <source>
        <dbReference type="Proteomes" id="UP001159042"/>
    </source>
</evidence>
<keyword evidence="3" id="KW-0808">Transferase</keyword>
<gene>
    <name evidence="5" type="ORF">NQ315_001977</name>
</gene>
<name>A0AAV8WA78_9CUCU</name>
<keyword evidence="6" id="KW-1185">Reference proteome</keyword>
<accession>A0AAV8WA78</accession>
<dbReference type="Gene3D" id="3.40.50.2000">
    <property type="entry name" value="Glycogen Phosphorylase B"/>
    <property type="match status" value="1"/>
</dbReference>
<keyword evidence="4" id="KW-0472">Membrane</keyword>
<keyword evidence="4" id="KW-1133">Transmembrane helix</keyword>
<dbReference type="Pfam" id="PF00201">
    <property type="entry name" value="UDPGT"/>
    <property type="match status" value="1"/>
</dbReference>
<reference evidence="5 6" key="1">
    <citation type="journal article" date="2023" name="Insect Mol. Biol.">
        <title>Genome sequencing provides insights into the evolution of gene families encoding plant cell wall-degrading enzymes in longhorned beetles.</title>
        <authorList>
            <person name="Shin N.R."/>
            <person name="Okamura Y."/>
            <person name="Kirsch R."/>
            <person name="Pauchet Y."/>
        </authorList>
    </citation>
    <scope>NUCLEOTIDE SEQUENCE [LARGE SCALE GENOMIC DNA]</scope>
    <source>
        <strain evidence="5">EAD_L_NR</strain>
    </source>
</reference>
<evidence type="ECO:0000256" key="2">
    <source>
        <dbReference type="ARBA" id="ARBA00022676"/>
    </source>
</evidence>
<proteinExistence type="inferred from homology"/>
<dbReference type="SUPFAM" id="SSF53756">
    <property type="entry name" value="UDP-Glycosyltransferase/glycogen phosphorylase"/>
    <property type="match status" value="1"/>
</dbReference>
<sequence>MTMIIAAHPNIKLFVTQGGLQSMEEGIYAEVPFVVIPFFADQDQNAHLMQQKGIAVVVDRFPHIEKEELKTAMLEVLNNRSYRNAVKRLKHLAIDTPMTGLETAVWWIEYVIRHKGAKHLRNPAADLPFYQYYLIDVIGFLVTVAAVVLTVLFILVRKFISIFKVFIIDNSVATTKKLQ</sequence>
<dbReference type="Proteomes" id="UP001159042">
    <property type="component" value="Unassembled WGS sequence"/>
</dbReference>
<dbReference type="InterPro" id="IPR050271">
    <property type="entry name" value="UDP-glycosyltransferase"/>
</dbReference>
<comment type="caution">
    <text evidence="5">The sequence shown here is derived from an EMBL/GenBank/DDBJ whole genome shotgun (WGS) entry which is preliminary data.</text>
</comment>
<dbReference type="InterPro" id="IPR002213">
    <property type="entry name" value="UDP_glucos_trans"/>
</dbReference>
<dbReference type="AlphaFoldDB" id="A0AAV8WA78"/>
<evidence type="ECO:0000256" key="3">
    <source>
        <dbReference type="ARBA" id="ARBA00022679"/>
    </source>
</evidence>
<evidence type="ECO:0000256" key="1">
    <source>
        <dbReference type="ARBA" id="ARBA00009995"/>
    </source>
</evidence>